<dbReference type="EMBL" id="ACYG01000027">
    <property type="protein sequence ID" value="EEV16861.1"/>
    <property type="molecule type" value="Genomic_DNA"/>
</dbReference>
<sequence>MQDEIQPDEISRRIESSSVKIPLCGTEFYRLKFRTVNSVL</sequence>
<evidence type="ECO:0000313" key="1">
    <source>
        <dbReference type="EMBL" id="EEV16861.1"/>
    </source>
</evidence>
<keyword evidence="2" id="KW-1185">Reference proteome</keyword>
<reference evidence="1 2" key="1">
    <citation type="submission" date="2009-07" db="EMBL/GenBank/DDBJ databases">
        <authorList>
            <person name="Madupu R."/>
            <person name="Sebastian Y."/>
            <person name="Durkin A.S."/>
            <person name="Torralba M."/>
            <person name="Methe B."/>
            <person name="Sutton G.G."/>
            <person name="Strausberg R.L."/>
            <person name="Nelson K.E."/>
        </authorList>
    </citation>
    <scope>NUCLEOTIDE SEQUENCE [LARGE SCALE GENOMIC DNA]</scope>
    <source>
        <strain evidence="1 2">RM3268</strain>
    </source>
</reference>
<gene>
    <name evidence="1" type="ORF">CAMGR0001_1156</name>
</gene>
<proteinExistence type="predicted"/>
<dbReference type="Proteomes" id="UP000005709">
    <property type="component" value="Unassembled WGS sequence"/>
</dbReference>
<name>C8PIV6_9BACT</name>
<protein>
    <submittedName>
        <fullName evidence="1">Uncharacterized protein</fullName>
    </submittedName>
</protein>
<evidence type="ECO:0000313" key="2">
    <source>
        <dbReference type="Proteomes" id="UP000005709"/>
    </source>
</evidence>
<organism evidence="1 2">
    <name type="scientific">Campylobacter gracilis RM3268</name>
    <dbReference type="NCBI Taxonomy" id="553220"/>
    <lineage>
        <taxon>Bacteria</taxon>
        <taxon>Pseudomonadati</taxon>
        <taxon>Campylobacterota</taxon>
        <taxon>Epsilonproteobacteria</taxon>
        <taxon>Campylobacterales</taxon>
        <taxon>Campylobacteraceae</taxon>
        <taxon>Campylobacter</taxon>
    </lineage>
</organism>
<accession>C8PIV6</accession>
<comment type="caution">
    <text evidence="1">The sequence shown here is derived from an EMBL/GenBank/DDBJ whole genome shotgun (WGS) entry which is preliminary data.</text>
</comment>
<dbReference type="AlphaFoldDB" id="C8PIV6"/>